<comment type="caution">
    <text evidence="1">The sequence shown here is derived from an EMBL/GenBank/DDBJ whole genome shotgun (WGS) entry which is preliminary data.</text>
</comment>
<gene>
    <name evidence="1" type="ORF">GCM10008957_47700</name>
</gene>
<name>A0A918FCU5_9DEIO</name>
<evidence type="ECO:0000313" key="2">
    <source>
        <dbReference type="Proteomes" id="UP000603865"/>
    </source>
</evidence>
<keyword evidence="2" id="KW-1185">Reference proteome</keyword>
<sequence>MAEPVLSEEMQAFRKDFQEGLVAEAGFFFPYHFPGPPTFAASVWKPDVRGGKYAAVVAAVPDLAERDVRFMVVKPGDPAPEVGAAFDFDGGTLTVKHWGTPDPLSGGTILACSWEAG</sequence>
<dbReference type="EMBL" id="BMQL01000052">
    <property type="protein sequence ID" value="GGR31448.1"/>
    <property type="molecule type" value="Genomic_DNA"/>
</dbReference>
<protein>
    <submittedName>
        <fullName evidence="1">Uncharacterized protein</fullName>
    </submittedName>
</protein>
<proteinExistence type="predicted"/>
<evidence type="ECO:0000313" key="1">
    <source>
        <dbReference type="EMBL" id="GGR31448.1"/>
    </source>
</evidence>
<dbReference type="RefSeq" id="WP_189093025.1">
    <property type="nucleotide sequence ID" value="NZ_BMQL01000052.1"/>
</dbReference>
<dbReference type="Proteomes" id="UP000603865">
    <property type="component" value="Unassembled WGS sequence"/>
</dbReference>
<organism evidence="1 2">
    <name type="scientific">Deinococcus ruber</name>
    <dbReference type="NCBI Taxonomy" id="1848197"/>
    <lineage>
        <taxon>Bacteria</taxon>
        <taxon>Thermotogati</taxon>
        <taxon>Deinococcota</taxon>
        <taxon>Deinococci</taxon>
        <taxon>Deinococcales</taxon>
        <taxon>Deinococcaceae</taxon>
        <taxon>Deinococcus</taxon>
    </lineage>
</organism>
<dbReference type="AlphaFoldDB" id="A0A918FCU5"/>
<accession>A0A918FCU5</accession>
<reference evidence="1" key="1">
    <citation type="journal article" date="2014" name="Int. J. Syst. Evol. Microbiol.">
        <title>Complete genome sequence of Corynebacterium casei LMG S-19264T (=DSM 44701T), isolated from a smear-ripened cheese.</title>
        <authorList>
            <consortium name="US DOE Joint Genome Institute (JGI-PGF)"/>
            <person name="Walter F."/>
            <person name="Albersmeier A."/>
            <person name="Kalinowski J."/>
            <person name="Ruckert C."/>
        </authorList>
    </citation>
    <scope>NUCLEOTIDE SEQUENCE</scope>
    <source>
        <strain evidence="1">JCM 31311</strain>
    </source>
</reference>
<reference evidence="1" key="2">
    <citation type="submission" date="2020-09" db="EMBL/GenBank/DDBJ databases">
        <authorList>
            <person name="Sun Q."/>
            <person name="Ohkuma M."/>
        </authorList>
    </citation>
    <scope>NUCLEOTIDE SEQUENCE</scope>
    <source>
        <strain evidence="1">JCM 31311</strain>
    </source>
</reference>